<accession>A0ABU2H7L5</accession>
<dbReference type="RefSeq" id="WP_310912377.1">
    <property type="nucleotide sequence ID" value="NZ_JAVLVT010000004.1"/>
</dbReference>
<dbReference type="InterPro" id="IPR000873">
    <property type="entry name" value="AMP-dep_synth/lig_dom"/>
</dbReference>
<keyword evidence="3" id="KW-1185">Reference proteome</keyword>
<protein>
    <submittedName>
        <fullName evidence="2">AMP-binding protein</fullName>
    </submittedName>
</protein>
<evidence type="ECO:0000313" key="3">
    <source>
        <dbReference type="Proteomes" id="UP001250214"/>
    </source>
</evidence>
<dbReference type="PANTHER" id="PTHR43845:SF1">
    <property type="entry name" value="BLR5969 PROTEIN"/>
    <property type="match status" value="1"/>
</dbReference>
<dbReference type="InterPro" id="IPR045851">
    <property type="entry name" value="AMP-bd_C_sf"/>
</dbReference>
<organism evidence="2 3">
    <name type="scientific">Lipingzhangella rawalii</name>
    <dbReference type="NCBI Taxonomy" id="2055835"/>
    <lineage>
        <taxon>Bacteria</taxon>
        <taxon>Bacillati</taxon>
        <taxon>Actinomycetota</taxon>
        <taxon>Actinomycetes</taxon>
        <taxon>Streptosporangiales</taxon>
        <taxon>Nocardiopsidaceae</taxon>
        <taxon>Lipingzhangella</taxon>
    </lineage>
</organism>
<name>A0ABU2H7L5_9ACTN</name>
<sequence length="406" mass="43355">MSQVLQESLHRYTTGLDSAVSTVVWEAAARVPAFATRLAEAGIEPRAVVGVHDLDALPIVTKDDMIARQRSDPPFGGYLAHDVRPRRVFQSPGPMYEPQLPGTDPWRWSEALRSLGVRSTDTVLNCFGYHLSPAGAMFEEGATTVGATVVPAGTGNLDLQAGLVAELDITAYTGLPSYLKALCTRFTEAGHDPQCWGIRRALVTAEPLPDSLRAELSAWVGEVRMAYGTAEAGLLGYETAPGSGLCLPGGVLVQVCDLSSGRPVTDATVGQVVVTLLRADYPLVRFGTGDLSAWMEGPDGTPRLAGVLGRVGDAVKVRGMFLHPRQAHTALADVPGLAGFQFVVERANHRDALRCLVTAGDGVDTDALTEDVRARIRTALRFEATVELVSEIAANADPVCDRRDWS</sequence>
<dbReference type="PANTHER" id="PTHR43845">
    <property type="entry name" value="BLR5969 PROTEIN"/>
    <property type="match status" value="1"/>
</dbReference>
<dbReference type="SUPFAM" id="SSF56801">
    <property type="entry name" value="Acetyl-CoA synthetase-like"/>
    <property type="match status" value="1"/>
</dbReference>
<dbReference type="InterPro" id="IPR042099">
    <property type="entry name" value="ANL_N_sf"/>
</dbReference>
<dbReference type="Gene3D" id="3.40.50.12780">
    <property type="entry name" value="N-terminal domain of ligase-like"/>
    <property type="match status" value="1"/>
</dbReference>
<proteinExistence type="predicted"/>
<comment type="caution">
    <text evidence="2">The sequence shown here is derived from an EMBL/GenBank/DDBJ whole genome shotgun (WGS) entry which is preliminary data.</text>
</comment>
<reference evidence="3" key="1">
    <citation type="submission" date="2023-07" db="EMBL/GenBank/DDBJ databases">
        <title>Novel species in the genus Lipingzhangella isolated from Sambhar Salt Lake.</title>
        <authorList>
            <person name="Jiya N."/>
            <person name="Kajale S."/>
            <person name="Sharma A."/>
        </authorList>
    </citation>
    <scope>NUCLEOTIDE SEQUENCE [LARGE SCALE GENOMIC DNA]</scope>
    <source>
        <strain evidence="3">LS1_29</strain>
    </source>
</reference>
<dbReference type="Proteomes" id="UP001250214">
    <property type="component" value="Unassembled WGS sequence"/>
</dbReference>
<gene>
    <name evidence="2" type="ORF">RIF23_11030</name>
</gene>
<evidence type="ECO:0000313" key="2">
    <source>
        <dbReference type="EMBL" id="MDS1270834.1"/>
    </source>
</evidence>
<dbReference type="Gene3D" id="3.30.300.30">
    <property type="match status" value="1"/>
</dbReference>
<feature type="domain" description="AMP-dependent synthetase/ligase" evidence="1">
    <location>
        <begin position="120"/>
        <end position="274"/>
    </location>
</feature>
<dbReference type="EMBL" id="JAVLVT010000004">
    <property type="protein sequence ID" value="MDS1270834.1"/>
    <property type="molecule type" value="Genomic_DNA"/>
</dbReference>
<evidence type="ECO:0000259" key="1">
    <source>
        <dbReference type="Pfam" id="PF00501"/>
    </source>
</evidence>
<dbReference type="Pfam" id="PF00501">
    <property type="entry name" value="AMP-binding"/>
    <property type="match status" value="1"/>
</dbReference>